<evidence type="ECO:0000256" key="1">
    <source>
        <dbReference type="ARBA" id="ARBA00004651"/>
    </source>
</evidence>
<keyword evidence="3" id="KW-0808">Transferase</keyword>
<feature type="transmembrane region" description="Helical" evidence="7">
    <location>
        <begin position="228"/>
        <end position="246"/>
    </location>
</feature>
<feature type="transmembrane region" description="Helical" evidence="7">
    <location>
        <begin position="258"/>
        <end position="278"/>
    </location>
</feature>
<evidence type="ECO:0000313" key="8">
    <source>
        <dbReference type="EMBL" id="MFC4605742.1"/>
    </source>
</evidence>
<evidence type="ECO:0000256" key="6">
    <source>
        <dbReference type="ARBA" id="ARBA00023136"/>
    </source>
</evidence>
<protein>
    <submittedName>
        <fullName evidence="8">Glycosyltransferase family 4 protein</fullName>
    </submittedName>
</protein>
<dbReference type="RefSeq" id="WP_378419486.1">
    <property type="nucleotide sequence ID" value="NZ_JBHSFO010000014.1"/>
</dbReference>
<evidence type="ECO:0000256" key="5">
    <source>
        <dbReference type="ARBA" id="ARBA00022989"/>
    </source>
</evidence>
<dbReference type="PANTHER" id="PTHR22926:SF3">
    <property type="entry name" value="UNDECAPRENYL-PHOSPHATE ALPHA-N-ACETYLGLUCOSAMINYL 1-PHOSPHATE TRANSFERASE"/>
    <property type="match status" value="1"/>
</dbReference>
<evidence type="ECO:0000256" key="4">
    <source>
        <dbReference type="ARBA" id="ARBA00022692"/>
    </source>
</evidence>
<dbReference type="Pfam" id="PF00953">
    <property type="entry name" value="Glycos_transf_4"/>
    <property type="match status" value="1"/>
</dbReference>
<dbReference type="EMBL" id="JBHSFO010000014">
    <property type="protein sequence ID" value="MFC4605742.1"/>
    <property type="molecule type" value="Genomic_DNA"/>
</dbReference>
<dbReference type="CDD" id="cd06853">
    <property type="entry name" value="GT_WecA_like"/>
    <property type="match status" value="1"/>
</dbReference>
<feature type="transmembrane region" description="Helical" evidence="7">
    <location>
        <begin position="73"/>
        <end position="94"/>
    </location>
</feature>
<keyword evidence="5 7" id="KW-1133">Transmembrane helix</keyword>
<gene>
    <name evidence="8" type="ORF">ACFO6S_18735</name>
</gene>
<proteinExistence type="predicted"/>
<comment type="caution">
    <text evidence="8">The sequence shown here is derived from an EMBL/GenBank/DDBJ whole genome shotgun (WGS) entry which is preliminary data.</text>
</comment>
<reference evidence="9" key="1">
    <citation type="journal article" date="2019" name="Int. J. Syst. Evol. Microbiol.">
        <title>The Global Catalogue of Microorganisms (GCM) 10K type strain sequencing project: providing services to taxonomists for standard genome sequencing and annotation.</title>
        <authorList>
            <consortium name="The Broad Institute Genomics Platform"/>
            <consortium name="The Broad Institute Genome Sequencing Center for Infectious Disease"/>
            <person name="Wu L."/>
            <person name="Ma J."/>
        </authorList>
    </citation>
    <scope>NUCLEOTIDE SEQUENCE [LARGE SCALE GENOMIC DNA]</scope>
    <source>
        <strain evidence="9">CCUG 54520</strain>
    </source>
</reference>
<feature type="transmembrane region" description="Helical" evidence="7">
    <location>
        <begin position="196"/>
        <end position="216"/>
    </location>
</feature>
<accession>A0ABV9FVB4</accession>
<keyword evidence="9" id="KW-1185">Reference proteome</keyword>
<feature type="transmembrane region" description="Helical" evidence="7">
    <location>
        <begin position="290"/>
        <end position="312"/>
    </location>
</feature>
<sequence>MIADDSALLAGAALVAQANRGAGVPLRELLLVLFTAAVVTFLATGVVRVLALRFGAVAVPRDRDVHVTPTPRLGGIGMYLGFAAALIFAQQLPALARGFEYNTKDIPAALVAGLLIVLVGVVDDRWGLDALTKFVGQVTAAGVLVVMGVSWFALYLPWGGGSTLILDQLQAGLFTVLVAVVMINAMNFVDGLDGLAAGLGLISSVAICVFSVGLLHEQGGDVSAYPPAMLAAALAGACLGFLPHNFNPARIFMGDSGSMLIGLMLAAISTSASGRISLNAYGSRDILGLLTPLLLVGAVMFIPVLDLLLAVVRRTMAGRSPFSPDKMHLHHRLLQIGHSHRRVVLLIYLWVGVLAFGAVGSALIDRRLVVLLVAGGLVFALVVTAVPSLRVQREHGGDRDRQA</sequence>
<dbReference type="PANTHER" id="PTHR22926">
    <property type="entry name" value="PHOSPHO-N-ACETYLMURAMOYL-PENTAPEPTIDE-TRANSFERASE"/>
    <property type="match status" value="1"/>
</dbReference>
<keyword evidence="6 7" id="KW-0472">Membrane</keyword>
<feature type="transmembrane region" description="Helical" evidence="7">
    <location>
        <begin position="30"/>
        <end position="52"/>
    </location>
</feature>
<organism evidence="8 9">
    <name type="scientific">Rhodococcus kronopolitis</name>
    <dbReference type="NCBI Taxonomy" id="1460226"/>
    <lineage>
        <taxon>Bacteria</taxon>
        <taxon>Bacillati</taxon>
        <taxon>Actinomycetota</taxon>
        <taxon>Actinomycetes</taxon>
        <taxon>Mycobacteriales</taxon>
        <taxon>Nocardiaceae</taxon>
        <taxon>Rhodococcus</taxon>
    </lineage>
</organism>
<comment type="subcellular location">
    <subcellularLocation>
        <location evidence="1">Cell membrane</location>
        <topology evidence="1">Multi-pass membrane protein</topology>
    </subcellularLocation>
</comment>
<dbReference type="InterPro" id="IPR000715">
    <property type="entry name" value="Glycosyl_transferase_4"/>
</dbReference>
<evidence type="ECO:0000256" key="7">
    <source>
        <dbReference type="SAM" id="Phobius"/>
    </source>
</evidence>
<dbReference type="Proteomes" id="UP001595914">
    <property type="component" value="Unassembled WGS sequence"/>
</dbReference>
<name>A0ABV9FVB4_9NOCA</name>
<keyword evidence="2" id="KW-1003">Cell membrane</keyword>
<feature type="transmembrane region" description="Helical" evidence="7">
    <location>
        <begin position="106"/>
        <end position="122"/>
    </location>
</feature>
<evidence type="ECO:0000256" key="3">
    <source>
        <dbReference type="ARBA" id="ARBA00022679"/>
    </source>
</evidence>
<evidence type="ECO:0000313" key="9">
    <source>
        <dbReference type="Proteomes" id="UP001595914"/>
    </source>
</evidence>
<feature type="transmembrane region" description="Helical" evidence="7">
    <location>
        <begin position="343"/>
        <end position="364"/>
    </location>
</feature>
<keyword evidence="4 7" id="KW-0812">Transmembrane</keyword>
<evidence type="ECO:0000256" key="2">
    <source>
        <dbReference type="ARBA" id="ARBA00022475"/>
    </source>
</evidence>
<feature type="transmembrane region" description="Helical" evidence="7">
    <location>
        <begin position="168"/>
        <end position="189"/>
    </location>
</feature>
<feature type="transmembrane region" description="Helical" evidence="7">
    <location>
        <begin position="134"/>
        <end position="156"/>
    </location>
</feature>
<feature type="transmembrane region" description="Helical" evidence="7">
    <location>
        <begin position="370"/>
        <end position="389"/>
    </location>
</feature>